<evidence type="ECO:0000313" key="2">
    <source>
        <dbReference type="Proteomes" id="UP000035268"/>
    </source>
</evidence>
<name>A0A0G3EF02_9BACT</name>
<accession>A0A0G3EF02</accession>
<proteinExistence type="predicted"/>
<dbReference type="AlphaFoldDB" id="A0A0G3EF02"/>
<dbReference type="KEGG" id="vbl:L21SP4_00739"/>
<dbReference type="STRING" id="1307763.L21SP4_00739"/>
<gene>
    <name evidence="1" type="ORF">L21SP4_00739</name>
</gene>
<protein>
    <submittedName>
        <fullName evidence="1">Uncharacterized protein</fullName>
    </submittedName>
</protein>
<keyword evidence="2" id="KW-1185">Reference proteome</keyword>
<dbReference type="EMBL" id="CP010904">
    <property type="protein sequence ID" value="AKJ64007.1"/>
    <property type="molecule type" value="Genomic_DNA"/>
</dbReference>
<sequence length="473" mass="55785">MGIAGCASVWLTASASASEMEIHDWGPFWYECRTASGAVHRTAAGPFYEHRAEPGAGSMTAWRPFRIRIKNAKEGTRRTEYVWPLYVRRIQGEEETGRGLVFLFSRDFDRRDEDGRRRRWLIPFYFDGIDEDGEPYLGVFPLGGSVHDFLGQERFSWLLFPLYLEREGPDGTARTVLWPVFSRTRGDGLRRDRLFPLCGRAVKEGAYEKSFLLWPVWTHARYEREHRSGEAWMLFPFAGGGHVNDERTRYVLPPFFRYTERDGETILHAPWPFVQRQQGGRTRRAYLWPLYGWKETPGIRSEFFFWPVVRSKDILHAGERVRHVHVLPFLYWRAEGDASVTGDSGPWRKRRLRIWPFFRHTSYNGKSCFRAPALSPFPDLEPIERHYAPFWTLYEAERGPRPGEVRRTALWGLFRRRGDGEGSWRTSVFPLFEFGVDREEEERAYRWSVLKGLIGYDSDRVERPRRILYIFRF</sequence>
<reference evidence="2" key="1">
    <citation type="submission" date="2015-02" db="EMBL/GenBank/DDBJ databases">
        <title>Description and complete genome sequence of the first cultured representative of the subdivision 5 of the Verrucomicrobia phylum.</title>
        <authorList>
            <person name="Spring S."/>
            <person name="Bunk B."/>
            <person name="Sproer C."/>
            <person name="Klenk H.-P."/>
        </authorList>
    </citation>
    <scope>NUCLEOTIDE SEQUENCE [LARGE SCALE GENOMIC DNA]</scope>
    <source>
        <strain evidence="2">L21-Fru-AB</strain>
    </source>
</reference>
<organism evidence="1 2">
    <name type="scientific">Kiritimatiella glycovorans</name>
    <dbReference type="NCBI Taxonomy" id="1307763"/>
    <lineage>
        <taxon>Bacteria</taxon>
        <taxon>Pseudomonadati</taxon>
        <taxon>Kiritimatiellota</taxon>
        <taxon>Kiritimatiellia</taxon>
        <taxon>Kiritimatiellales</taxon>
        <taxon>Kiritimatiellaceae</taxon>
        <taxon>Kiritimatiella</taxon>
    </lineage>
</organism>
<reference evidence="1 2" key="2">
    <citation type="journal article" date="2016" name="ISME J.">
        <title>Characterization of the first cultured representative of Verrucomicrobia subdivision 5 indicates the proposal of a novel phylum.</title>
        <authorList>
            <person name="Spring S."/>
            <person name="Bunk B."/>
            <person name="Sproer C."/>
            <person name="Schumann P."/>
            <person name="Rohde M."/>
            <person name="Tindall B.J."/>
            <person name="Klenk H.P."/>
        </authorList>
    </citation>
    <scope>NUCLEOTIDE SEQUENCE [LARGE SCALE GENOMIC DNA]</scope>
    <source>
        <strain evidence="1 2">L21-Fru-AB</strain>
    </source>
</reference>
<dbReference type="Proteomes" id="UP000035268">
    <property type="component" value="Chromosome"/>
</dbReference>
<evidence type="ECO:0000313" key="1">
    <source>
        <dbReference type="EMBL" id="AKJ64007.1"/>
    </source>
</evidence>